<feature type="transmembrane region" description="Helical" evidence="1">
    <location>
        <begin position="93"/>
        <end position="111"/>
    </location>
</feature>
<evidence type="ECO:0000256" key="1">
    <source>
        <dbReference type="SAM" id="Phobius"/>
    </source>
</evidence>
<sequence length="130" mass="15549">MNAFLRYNFTIIIFLYATLSPRISKRQNINPWSEQFLQQQKINIFLFVWFFFYHHYLYLKLKVKSVTVVAIHQVCISGKTPSLLYIFRRKMQILSFVSFLIVQSVAHIYNIKKTISFCYYVITFVLTAAI</sequence>
<dbReference type="EMBL" id="HBUF01628047">
    <property type="protein sequence ID" value="CAG6782560.1"/>
    <property type="molecule type" value="Transcribed_RNA"/>
</dbReference>
<feature type="transmembrane region" description="Helical" evidence="1">
    <location>
        <begin position="42"/>
        <end position="59"/>
    </location>
</feature>
<proteinExistence type="predicted"/>
<reference evidence="2" key="1">
    <citation type="submission" date="2021-05" db="EMBL/GenBank/DDBJ databases">
        <authorList>
            <person name="Alioto T."/>
            <person name="Alioto T."/>
            <person name="Gomez Garrido J."/>
        </authorList>
    </citation>
    <scope>NUCLEOTIDE SEQUENCE</scope>
</reference>
<protein>
    <submittedName>
        <fullName evidence="2">Uncharacterized protein</fullName>
    </submittedName>
</protein>
<keyword evidence="1" id="KW-0812">Transmembrane</keyword>
<keyword evidence="1" id="KW-1133">Transmembrane helix</keyword>
<evidence type="ECO:0000313" key="2">
    <source>
        <dbReference type="EMBL" id="CAG6782560.1"/>
    </source>
</evidence>
<dbReference type="AlphaFoldDB" id="A0A8D9BGK5"/>
<organism evidence="2">
    <name type="scientific">Cacopsylla melanoneura</name>
    <dbReference type="NCBI Taxonomy" id="428564"/>
    <lineage>
        <taxon>Eukaryota</taxon>
        <taxon>Metazoa</taxon>
        <taxon>Ecdysozoa</taxon>
        <taxon>Arthropoda</taxon>
        <taxon>Hexapoda</taxon>
        <taxon>Insecta</taxon>
        <taxon>Pterygota</taxon>
        <taxon>Neoptera</taxon>
        <taxon>Paraneoptera</taxon>
        <taxon>Hemiptera</taxon>
        <taxon>Sternorrhyncha</taxon>
        <taxon>Psylloidea</taxon>
        <taxon>Psyllidae</taxon>
        <taxon>Psyllinae</taxon>
        <taxon>Cacopsylla</taxon>
    </lineage>
</organism>
<accession>A0A8D9BGK5</accession>
<keyword evidence="1" id="KW-0472">Membrane</keyword>
<name>A0A8D9BGK5_9HEMI</name>